<accession>A0A7J9RTZ4</accession>
<dbReference type="RefSeq" id="WP_260311119.1">
    <property type="nucleotide sequence ID" value="NZ_AP031374.1"/>
</dbReference>
<reference evidence="2 3" key="1">
    <citation type="submission" date="2020-08" db="EMBL/GenBank/DDBJ databases">
        <title>Genomic Encyclopedia of Type Strains, Phase IV (KMG-IV): sequencing the most valuable type-strain genomes for metagenomic binning, comparative biology and taxonomic classification.</title>
        <authorList>
            <person name="Goeker M."/>
        </authorList>
    </citation>
    <scope>NUCLEOTIDE SEQUENCE [LARGE SCALE GENOMIC DNA]</scope>
    <source>
        <strain evidence="2 3">DSM 12421</strain>
    </source>
</reference>
<evidence type="ECO:0000313" key="3">
    <source>
        <dbReference type="Proteomes" id="UP000582213"/>
    </source>
</evidence>
<evidence type="ECO:0000256" key="1">
    <source>
        <dbReference type="SAM" id="Phobius"/>
    </source>
</evidence>
<evidence type="ECO:0000313" key="2">
    <source>
        <dbReference type="EMBL" id="MBB5253650.1"/>
    </source>
</evidence>
<name>A0A7J9RTZ4_SULOH</name>
<proteinExistence type="predicted"/>
<feature type="transmembrane region" description="Helical" evidence="1">
    <location>
        <begin position="6"/>
        <end position="28"/>
    </location>
</feature>
<gene>
    <name evidence="2" type="ORF">HNQ62_001420</name>
</gene>
<dbReference type="Proteomes" id="UP000582213">
    <property type="component" value="Unassembled WGS sequence"/>
</dbReference>
<organism evidence="2 3">
    <name type="scientific">Sulfurisphaera ohwakuensis</name>
    <dbReference type="NCBI Taxonomy" id="69656"/>
    <lineage>
        <taxon>Archaea</taxon>
        <taxon>Thermoproteota</taxon>
        <taxon>Thermoprotei</taxon>
        <taxon>Sulfolobales</taxon>
        <taxon>Sulfolobaceae</taxon>
        <taxon>Sulfurisphaera</taxon>
    </lineage>
</organism>
<comment type="caution">
    <text evidence="2">The sequence shown here is derived from an EMBL/GenBank/DDBJ whole genome shotgun (WGS) entry which is preliminary data.</text>
</comment>
<keyword evidence="1" id="KW-0472">Membrane</keyword>
<keyword evidence="1" id="KW-0812">Transmembrane</keyword>
<dbReference type="EMBL" id="JACHFY010000006">
    <property type="protein sequence ID" value="MBB5253650.1"/>
    <property type="molecule type" value="Genomic_DNA"/>
</dbReference>
<dbReference type="AlphaFoldDB" id="A0A7J9RTZ4"/>
<keyword evidence="1" id="KW-1133">Transmembrane helix</keyword>
<sequence>MSRLGLAIVLLIFGATAAMIGFLVYTILWDSSPIREILPLLLR</sequence>
<dbReference type="GeneID" id="77385713"/>
<protein>
    <submittedName>
        <fullName evidence="2">Uncharacterized protein</fullName>
    </submittedName>
</protein>